<keyword evidence="2" id="KW-0732">Signal</keyword>
<dbReference type="PANTHER" id="PTHR11567:SF135">
    <property type="entry name" value="GLUCOSE-1-PHOSPHATASE"/>
    <property type="match status" value="1"/>
</dbReference>
<dbReference type="AlphaFoldDB" id="A0A921ZVQ5"/>
<comment type="caution">
    <text evidence="3">The sequence shown here is derived from an EMBL/GenBank/DDBJ whole genome shotgun (WGS) entry which is preliminary data.</text>
</comment>
<dbReference type="PROSITE" id="PS00778">
    <property type="entry name" value="HIS_ACID_PHOSPHAT_2"/>
    <property type="match status" value="1"/>
</dbReference>
<dbReference type="EMBL" id="JH669287">
    <property type="protein sequence ID" value="KAG6464896.1"/>
    <property type="molecule type" value="Genomic_DNA"/>
</dbReference>
<gene>
    <name evidence="3" type="ORF">O3G_MSEX014800</name>
</gene>
<dbReference type="Proteomes" id="UP000791440">
    <property type="component" value="Unassembled WGS sequence"/>
</dbReference>
<protein>
    <recommendedName>
        <fullName evidence="5">Glucose-1-phosphatase</fullName>
    </recommendedName>
</protein>
<dbReference type="GO" id="GO:0003993">
    <property type="term" value="F:acid phosphatase activity"/>
    <property type="evidence" value="ECO:0007669"/>
    <property type="project" value="UniProtKB-EC"/>
</dbReference>
<dbReference type="GO" id="GO:0050308">
    <property type="term" value="F:sugar-phosphatase activity"/>
    <property type="evidence" value="ECO:0007669"/>
    <property type="project" value="TreeGrafter"/>
</dbReference>
<dbReference type="CDD" id="cd07061">
    <property type="entry name" value="HP_HAP_like"/>
    <property type="match status" value="1"/>
</dbReference>
<dbReference type="InterPro" id="IPR033379">
    <property type="entry name" value="Acid_Pase_AS"/>
</dbReference>
<dbReference type="PANTHER" id="PTHR11567">
    <property type="entry name" value="ACID PHOSPHATASE-RELATED"/>
    <property type="match status" value="1"/>
</dbReference>
<name>A0A921ZVQ5_MANSE</name>
<sequence>MLMMLFLLAVVIGLIDAAPKDMTLKSVLVLSRHNIRTPLTGRLEEFSEKEWPKWDKDPSYLTDKGFILEGYMGEFFYHWLRTEGVLPEGCPDDSVYIYANTRSRTKDTAIAFAKYAFKNCDTPVHFLNIEEMDPIFNPVIHNTTDEFRKMVTQEIEAKLNDLDLTETFEELNRIVALNESEKCKNEGYCDFTEVKNTVWFEIGEELDIDGPLRVGNSIIDSFMMSYYDGKPDSEVAWGEITTPEQWELLSKISKENQNVRFNLTTASTDLAGPLLKYMSNVFLDNNSSRKFTLLVGHDSNLNPVINALEFQPYVLVNQYEPFPIGGKLVFENWSDGVTDYLKIEYIYQSWFQLRNGVKINLDNPPQRVVMELKGCKSDDNGFCLWSDFVQVLKDII</sequence>
<evidence type="ECO:0000313" key="3">
    <source>
        <dbReference type="EMBL" id="KAG6464896.1"/>
    </source>
</evidence>
<accession>A0A921ZVQ5</accession>
<proteinExistence type="predicted"/>
<feature type="chain" id="PRO_5037173026" description="Glucose-1-phosphatase" evidence="2">
    <location>
        <begin position="18"/>
        <end position="396"/>
    </location>
</feature>
<dbReference type="PROSITE" id="PS00616">
    <property type="entry name" value="HIS_ACID_PHOSPHAT_1"/>
    <property type="match status" value="1"/>
</dbReference>
<dbReference type="InterPro" id="IPR000560">
    <property type="entry name" value="His_Pase_clade-2"/>
</dbReference>
<dbReference type="Pfam" id="PF00328">
    <property type="entry name" value="His_Phos_2"/>
    <property type="match status" value="1"/>
</dbReference>
<keyword evidence="4" id="KW-1185">Reference proteome</keyword>
<organism evidence="3 4">
    <name type="scientific">Manduca sexta</name>
    <name type="common">Tobacco hawkmoth</name>
    <name type="synonym">Tobacco hornworm</name>
    <dbReference type="NCBI Taxonomy" id="7130"/>
    <lineage>
        <taxon>Eukaryota</taxon>
        <taxon>Metazoa</taxon>
        <taxon>Ecdysozoa</taxon>
        <taxon>Arthropoda</taxon>
        <taxon>Hexapoda</taxon>
        <taxon>Insecta</taxon>
        <taxon>Pterygota</taxon>
        <taxon>Neoptera</taxon>
        <taxon>Endopterygota</taxon>
        <taxon>Lepidoptera</taxon>
        <taxon>Glossata</taxon>
        <taxon>Ditrysia</taxon>
        <taxon>Bombycoidea</taxon>
        <taxon>Sphingidae</taxon>
        <taxon>Sphinginae</taxon>
        <taxon>Sphingini</taxon>
        <taxon>Manduca</taxon>
    </lineage>
</organism>
<comment type="catalytic activity">
    <reaction evidence="1">
        <text>a phosphate monoester + H2O = an alcohol + phosphate</text>
        <dbReference type="Rhea" id="RHEA:15017"/>
        <dbReference type="ChEBI" id="CHEBI:15377"/>
        <dbReference type="ChEBI" id="CHEBI:30879"/>
        <dbReference type="ChEBI" id="CHEBI:43474"/>
        <dbReference type="ChEBI" id="CHEBI:67140"/>
        <dbReference type="EC" id="3.1.3.2"/>
    </reaction>
</comment>
<reference evidence="3" key="1">
    <citation type="journal article" date="2016" name="Insect Biochem. Mol. Biol.">
        <title>Multifaceted biological insights from a draft genome sequence of the tobacco hornworm moth, Manduca sexta.</title>
        <authorList>
            <person name="Kanost M.R."/>
            <person name="Arrese E.L."/>
            <person name="Cao X."/>
            <person name="Chen Y.R."/>
            <person name="Chellapilla S."/>
            <person name="Goldsmith M.R."/>
            <person name="Grosse-Wilde E."/>
            <person name="Heckel D.G."/>
            <person name="Herndon N."/>
            <person name="Jiang H."/>
            <person name="Papanicolaou A."/>
            <person name="Qu J."/>
            <person name="Soulages J.L."/>
            <person name="Vogel H."/>
            <person name="Walters J."/>
            <person name="Waterhouse R.M."/>
            <person name="Ahn S.J."/>
            <person name="Almeida F.C."/>
            <person name="An C."/>
            <person name="Aqrawi P."/>
            <person name="Bretschneider A."/>
            <person name="Bryant W.B."/>
            <person name="Bucks S."/>
            <person name="Chao H."/>
            <person name="Chevignon G."/>
            <person name="Christen J.M."/>
            <person name="Clarke D.F."/>
            <person name="Dittmer N.T."/>
            <person name="Ferguson L.C.F."/>
            <person name="Garavelou S."/>
            <person name="Gordon K.H.J."/>
            <person name="Gunaratna R.T."/>
            <person name="Han Y."/>
            <person name="Hauser F."/>
            <person name="He Y."/>
            <person name="Heidel-Fischer H."/>
            <person name="Hirsh A."/>
            <person name="Hu Y."/>
            <person name="Jiang H."/>
            <person name="Kalra D."/>
            <person name="Klinner C."/>
            <person name="Konig C."/>
            <person name="Kovar C."/>
            <person name="Kroll A.R."/>
            <person name="Kuwar S.S."/>
            <person name="Lee S.L."/>
            <person name="Lehman R."/>
            <person name="Li K."/>
            <person name="Li Z."/>
            <person name="Liang H."/>
            <person name="Lovelace S."/>
            <person name="Lu Z."/>
            <person name="Mansfield J.H."/>
            <person name="McCulloch K.J."/>
            <person name="Mathew T."/>
            <person name="Morton B."/>
            <person name="Muzny D.M."/>
            <person name="Neunemann D."/>
            <person name="Ongeri F."/>
            <person name="Pauchet Y."/>
            <person name="Pu L.L."/>
            <person name="Pyrousis I."/>
            <person name="Rao X.J."/>
            <person name="Redding A."/>
            <person name="Roesel C."/>
            <person name="Sanchez-Gracia A."/>
            <person name="Schaack S."/>
            <person name="Shukla A."/>
            <person name="Tetreau G."/>
            <person name="Wang Y."/>
            <person name="Xiong G.H."/>
            <person name="Traut W."/>
            <person name="Walsh T.K."/>
            <person name="Worley K.C."/>
            <person name="Wu D."/>
            <person name="Wu W."/>
            <person name="Wu Y.Q."/>
            <person name="Zhang X."/>
            <person name="Zou Z."/>
            <person name="Zucker H."/>
            <person name="Briscoe A.D."/>
            <person name="Burmester T."/>
            <person name="Clem R.J."/>
            <person name="Feyereisen R."/>
            <person name="Grimmelikhuijzen C.J.P."/>
            <person name="Hamodrakas S.J."/>
            <person name="Hansson B.S."/>
            <person name="Huguet E."/>
            <person name="Jermiin L.S."/>
            <person name="Lan Q."/>
            <person name="Lehman H.K."/>
            <person name="Lorenzen M."/>
            <person name="Merzendorfer H."/>
            <person name="Michalopoulos I."/>
            <person name="Morton D.B."/>
            <person name="Muthukrishnan S."/>
            <person name="Oakeshott J.G."/>
            <person name="Palmer W."/>
            <person name="Park Y."/>
            <person name="Passarelli A.L."/>
            <person name="Rozas J."/>
            <person name="Schwartz L.M."/>
            <person name="Smith W."/>
            <person name="Southgate A."/>
            <person name="Vilcinskas A."/>
            <person name="Vogt R."/>
            <person name="Wang P."/>
            <person name="Werren J."/>
            <person name="Yu X.Q."/>
            <person name="Zhou J.J."/>
            <person name="Brown S.J."/>
            <person name="Scherer S.E."/>
            <person name="Richards S."/>
            <person name="Blissard G.W."/>
        </authorList>
    </citation>
    <scope>NUCLEOTIDE SEQUENCE</scope>
</reference>
<evidence type="ECO:0008006" key="5">
    <source>
        <dbReference type="Google" id="ProtNLM"/>
    </source>
</evidence>
<feature type="signal peptide" evidence="2">
    <location>
        <begin position="1"/>
        <end position="17"/>
    </location>
</feature>
<dbReference type="InterPro" id="IPR050645">
    <property type="entry name" value="Histidine_acid_phosphatase"/>
</dbReference>
<reference evidence="3" key="2">
    <citation type="submission" date="2020-12" db="EMBL/GenBank/DDBJ databases">
        <authorList>
            <person name="Kanost M."/>
        </authorList>
    </citation>
    <scope>NUCLEOTIDE SEQUENCE</scope>
</reference>
<evidence type="ECO:0000256" key="1">
    <source>
        <dbReference type="ARBA" id="ARBA00000032"/>
    </source>
</evidence>
<evidence type="ECO:0000256" key="2">
    <source>
        <dbReference type="SAM" id="SignalP"/>
    </source>
</evidence>
<evidence type="ECO:0000313" key="4">
    <source>
        <dbReference type="Proteomes" id="UP000791440"/>
    </source>
</evidence>